<keyword evidence="1" id="KW-0472">Membrane</keyword>
<dbReference type="RefSeq" id="WP_320384908.1">
    <property type="nucleotide sequence ID" value="NZ_JAROCA020000001.1"/>
</dbReference>
<keyword evidence="1" id="KW-1133">Transmembrane helix</keyword>
<reference evidence="2 3" key="1">
    <citation type="submission" date="2023-10" db="EMBL/GenBank/DDBJ databases">
        <title>179-bfca-hs.</title>
        <authorList>
            <person name="Miliotis G."/>
            <person name="Sengupta P."/>
            <person name="Hameed A."/>
            <person name="Chuvochina M."/>
            <person name="Mcdonagh F."/>
            <person name="Simpson A.C."/>
            <person name="Singh N.K."/>
            <person name="Rekha P.D."/>
            <person name="Raman K."/>
            <person name="Hugenholtz P."/>
            <person name="Venkateswaran K."/>
        </authorList>
    </citation>
    <scope>NUCLEOTIDE SEQUENCE [LARGE SCALE GENOMIC DNA]</scope>
    <source>
        <strain evidence="2 3">179-BFC-A-HS</strain>
    </source>
</reference>
<gene>
    <name evidence="2" type="ORF">P5G51_010195</name>
</gene>
<keyword evidence="1" id="KW-0812">Transmembrane</keyword>
<evidence type="ECO:0000313" key="2">
    <source>
        <dbReference type="EMBL" id="MDY0405713.1"/>
    </source>
</evidence>
<protein>
    <submittedName>
        <fullName evidence="2">Sporulation protein YpjB</fullName>
    </submittedName>
</protein>
<comment type="caution">
    <text evidence="2">The sequence shown here is derived from an EMBL/GenBank/DDBJ whole genome shotgun (WGS) entry which is preliminary data.</text>
</comment>
<keyword evidence="3" id="KW-1185">Reference proteome</keyword>
<evidence type="ECO:0000256" key="1">
    <source>
        <dbReference type="SAM" id="Phobius"/>
    </source>
</evidence>
<accession>A0ABU5CJL3</accession>
<organism evidence="2 3">
    <name type="scientific">Tigheibacillus jepli</name>
    <dbReference type="NCBI Taxonomy" id="3035914"/>
    <lineage>
        <taxon>Bacteria</taxon>
        <taxon>Bacillati</taxon>
        <taxon>Bacillota</taxon>
        <taxon>Bacilli</taxon>
        <taxon>Bacillales</taxon>
        <taxon>Bacillaceae</taxon>
        <taxon>Tigheibacillus</taxon>
    </lineage>
</organism>
<name>A0ABU5CJL3_9BACI</name>
<dbReference type="InterPro" id="IPR014231">
    <property type="entry name" value="Spore_YpjB"/>
</dbReference>
<dbReference type="Proteomes" id="UP001228376">
    <property type="component" value="Unassembled WGS sequence"/>
</dbReference>
<proteinExistence type="predicted"/>
<dbReference type="Pfam" id="PF09577">
    <property type="entry name" value="Spore_YpjB"/>
    <property type="match status" value="1"/>
</dbReference>
<dbReference type="EMBL" id="JAROCA020000001">
    <property type="protein sequence ID" value="MDY0405713.1"/>
    <property type="molecule type" value="Genomic_DNA"/>
</dbReference>
<feature type="transmembrane region" description="Helical" evidence="1">
    <location>
        <begin position="6"/>
        <end position="24"/>
    </location>
</feature>
<evidence type="ECO:0000313" key="3">
    <source>
        <dbReference type="Proteomes" id="UP001228376"/>
    </source>
</evidence>
<sequence length="58" mass="6883">MSVLFWVICIVGGCIALTLTYVSWRKYNAEVRKKTKRIIQLTKYKCLTIIDLNKRINY</sequence>